<gene>
    <name evidence="1" type="ORF">PHYBLDRAFT_59731</name>
</gene>
<dbReference type="GeneID" id="29001456"/>
<dbReference type="AlphaFoldDB" id="A0A162Q0Y0"/>
<dbReference type="OrthoDB" id="2287075at2759"/>
<reference evidence="2" key="1">
    <citation type="submission" date="2015-06" db="EMBL/GenBank/DDBJ databases">
        <title>Expansion of signal transduction pathways in fungi by whole-genome duplication.</title>
        <authorList>
            <consortium name="DOE Joint Genome Institute"/>
            <person name="Corrochano L.M."/>
            <person name="Kuo A."/>
            <person name="Marcet-Houben M."/>
            <person name="Polaino S."/>
            <person name="Salamov A."/>
            <person name="Villalobos J.M."/>
            <person name="Alvarez M.I."/>
            <person name="Avalos J."/>
            <person name="Benito E.P."/>
            <person name="Benoit I."/>
            <person name="Burger G."/>
            <person name="Camino L.P."/>
            <person name="Canovas D."/>
            <person name="Cerda-Olmedo E."/>
            <person name="Cheng J.-F."/>
            <person name="Dominguez A."/>
            <person name="Elias M."/>
            <person name="Eslava A.P."/>
            <person name="Glaser F."/>
            <person name="Grimwood J."/>
            <person name="Gutierrez G."/>
            <person name="Heitman J."/>
            <person name="Henrissat B."/>
            <person name="Iturriaga E.A."/>
            <person name="Lang B.F."/>
            <person name="Lavin J.L."/>
            <person name="Lee S."/>
            <person name="Li W."/>
            <person name="Lindquist E."/>
            <person name="Lopez-Garcia S."/>
            <person name="Luque E.M."/>
            <person name="Marcos A.T."/>
            <person name="Martin J."/>
            <person name="McCluskey K."/>
            <person name="Medina H.R."/>
            <person name="Miralles-Duran A."/>
            <person name="Miyazaki A."/>
            <person name="Munoz-Torres E."/>
            <person name="Oguiza J.A."/>
            <person name="Ohm R."/>
            <person name="Olmedo M."/>
            <person name="Orejas M."/>
            <person name="Ortiz-Castellanos L."/>
            <person name="Pisabarro A.G."/>
            <person name="Rodriguez-Romero J."/>
            <person name="Ruiz-Herrera J."/>
            <person name="Ruiz-Vazquez R."/>
            <person name="Sanz C."/>
            <person name="Schackwitz W."/>
            <person name="Schmutz J."/>
            <person name="Shahriari M."/>
            <person name="Shelest E."/>
            <person name="Silva-Franco F."/>
            <person name="Soanes D."/>
            <person name="Syed K."/>
            <person name="Tagua V.G."/>
            <person name="Talbot N.J."/>
            <person name="Thon M."/>
            <person name="De vries R.P."/>
            <person name="Wiebenga A."/>
            <person name="Yadav J.S."/>
            <person name="Braun E.L."/>
            <person name="Baker S."/>
            <person name="Garre V."/>
            <person name="Horwitz B."/>
            <person name="Torres-Martinez S."/>
            <person name="Idnurm A."/>
            <person name="Herrera-Estrella A."/>
            <person name="Gabaldon T."/>
            <person name="Grigoriev I.V."/>
        </authorList>
    </citation>
    <scope>NUCLEOTIDE SEQUENCE [LARGE SCALE GENOMIC DNA]</scope>
    <source>
        <strain evidence="2">NRRL 1555(-)</strain>
    </source>
</reference>
<keyword evidence="2" id="KW-1185">Reference proteome</keyword>
<protein>
    <submittedName>
        <fullName evidence="1">Uncharacterized protein</fullName>
    </submittedName>
</protein>
<dbReference type="RefSeq" id="XP_018294236.1">
    <property type="nucleotide sequence ID" value="XM_018440550.1"/>
</dbReference>
<dbReference type="InParanoid" id="A0A162Q0Y0"/>
<dbReference type="Proteomes" id="UP000077315">
    <property type="component" value="Unassembled WGS sequence"/>
</dbReference>
<name>A0A162Q0Y0_PHYB8</name>
<proteinExistence type="predicted"/>
<dbReference type="VEuPathDB" id="FungiDB:PHYBLDRAFT_59731"/>
<evidence type="ECO:0000313" key="2">
    <source>
        <dbReference type="Proteomes" id="UP000077315"/>
    </source>
</evidence>
<sequence length="109" mass="12687">MNEATPFQVLTVKTSIKATGWNPELLRPLQVLVAKVHTIATHTFALMRYKFLIKLSHDPFFDLDKYIMRDIFADVSLLLFDHSTAFFFFVLQYCPIYNRNDKSALLIIS</sequence>
<dbReference type="EMBL" id="KV440976">
    <property type="protein sequence ID" value="OAD76196.1"/>
    <property type="molecule type" value="Genomic_DNA"/>
</dbReference>
<accession>A0A162Q0Y0</accession>
<organism evidence="1 2">
    <name type="scientific">Phycomyces blakesleeanus (strain ATCC 8743b / DSM 1359 / FGSC 10004 / NBRC 33097 / NRRL 1555)</name>
    <dbReference type="NCBI Taxonomy" id="763407"/>
    <lineage>
        <taxon>Eukaryota</taxon>
        <taxon>Fungi</taxon>
        <taxon>Fungi incertae sedis</taxon>
        <taxon>Mucoromycota</taxon>
        <taxon>Mucoromycotina</taxon>
        <taxon>Mucoromycetes</taxon>
        <taxon>Mucorales</taxon>
        <taxon>Phycomycetaceae</taxon>
        <taxon>Phycomyces</taxon>
    </lineage>
</organism>
<evidence type="ECO:0000313" key="1">
    <source>
        <dbReference type="EMBL" id="OAD76196.1"/>
    </source>
</evidence>